<dbReference type="PROSITE" id="PS51318">
    <property type="entry name" value="TAT"/>
    <property type="match status" value="1"/>
</dbReference>
<feature type="transmembrane region" description="Helical" evidence="1">
    <location>
        <begin position="98"/>
        <end position="119"/>
    </location>
</feature>
<dbReference type="EMBL" id="CP157390">
    <property type="protein sequence ID" value="XBM49604.1"/>
    <property type="molecule type" value="Genomic_DNA"/>
</dbReference>
<gene>
    <name evidence="2" type="ORF">AAME72_06990</name>
</gene>
<reference evidence="2" key="1">
    <citation type="submission" date="2024-05" db="EMBL/GenBank/DDBJ databases">
        <title>The Natural Products Discovery Center: Release of the First 8490 Sequenced Strains for Exploring Actinobacteria Biosynthetic Diversity.</title>
        <authorList>
            <person name="Kalkreuter E."/>
            <person name="Kautsar S.A."/>
            <person name="Yang D."/>
            <person name="Bader C.D."/>
            <person name="Teijaro C.N."/>
            <person name="Fluegel L."/>
            <person name="Davis C.M."/>
            <person name="Simpson J.R."/>
            <person name="Lauterbach L."/>
            <person name="Steele A.D."/>
            <person name="Gui C."/>
            <person name="Meng S."/>
            <person name="Li G."/>
            <person name="Viehrig K."/>
            <person name="Ye F."/>
            <person name="Su P."/>
            <person name="Kiefer A.F."/>
            <person name="Nichols A."/>
            <person name="Cepeda A.J."/>
            <person name="Yan W."/>
            <person name="Fan B."/>
            <person name="Jiang Y."/>
            <person name="Adhikari A."/>
            <person name="Zheng C.-J."/>
            <person name="Schuster L."/>
            <person name="Cowan T.M."/>
            <person name="Smanski M.J."/>
            <person name="Chevrette M.G."/>
            <person name="de Carvalho L.P.S."/>
            <person name="Shen B."/>
        </authorList>
    </citation>
    <scope>NUCLEOTIDE SEQUENCE</scope>
    <source>
        <strain evidence="2">NPDC080035</strain>
    </source>
</reference>
<accession>A0AAU7GGG2</accession>
<proteinExistence type="predicted"/>
<evidence type="ECO:0000256" key="1">
    <source>
        <dbReference type="SAM" id="Phobius"/>
    </source>
</evidence>
<keyword evidence="1" id="KW-0472">Membrane</keyword>
<organism evidence="2">
    <name type="scientific">Leifsonia sp. NPDC080035</name>
    <dbReference type="NCBI Taxonomy" id="3143936"/>
    <lineage>
        <taxon>Bacteria</taxon>
        <taxon>Bacillati</taxon>
        <taxon>Actinomycetota</taxon>
        <taxon>Actinomycetes</taxon>
        <taxon>Micrococcales</taxon>
        <taxon>Microbacteriaceae</taxon>
        <taxon>Leifsonia</taxon>
    </lineage>
</organism>
<sequence>MSNTLPVAPTTRAFLAVAALGAGLLHAALAPGAPLPLLVAFVAVAAAELGWAAAALARDRPPLFAAVPALALVPLGIWAALATTGATTSGGTVLSLPFLPMGVASLLDLAVAGVAAVVLRRRRSRGDREAAPQSGALRFVAALALSASAVCAVTIPALGATDAGIAAVTVHHHH</sequence>
<keyword evidence="1" id="KW-0812">Transmembrane</keyword>
<name>A0AAU7GGG2_9MICO</name>
<protein>
    <submittedName>
        <fullName evidence="2">Uncharacterized protein</fullName>
    </submittedName>
</protein>
<dbReference type="AlphaFoldDB" id="A0AAU7GGG2"/>
<feature type="transmembrane region" description="Helical" evidence="1">
    <location>
        <begin position="63"/>
        <end position="86"/>
    </location>
</feature>
<dbReference type="RefSeq" id="WP_348789521.1">
    <property type="nucleotide sequence ID" value="NZ_CP157390.1"/>
</dbReference>
<feature type="transmembrane region" description="Helical" evidence="1">
    <location>
        <begin position="139"/>
        <end position="159"/>
    </location>
</feature>
<feature type="transmembrane region" description="Helical" evidence="1">
    <location>
        <begin position="37"/>
        <end position="56"/>
    </location>
</feature>
<evidence type="ECO:0000313" key="2">
    <source>
        <dbReference type="EMBL" id="XBM49604.1"/>
    </source>
</evidence>
<keyword evidence="1" id="KW-1133">Transmembrane helix</keyword>
<dbReference type="InterPro" id="IPR006311">
    <property type="entry name" value="TAT_signal"/>
</dbReference>